<comment type="catalytic activity">
    <reaction evidence="1">
        <text>citrate = oxaloacetate + acetate</text>
        <dbReference type="Rhea" id="RHEA:10760"/>
        <dbReference type="ChEBI" id="CHEBI:16452"/>
        <dbReference type="ChEBI" id="CHEBI:16947"/>
        <dbReference type="ChEBI" id="CHEBI:30089"/>
        <dbReference type="EC" id="4.1.3.6"/>
    </reaction>
</comment>
<keyword evidence="1" id="KW-0963">Cytoplasm</keyword>
<dbReference type="NCBIfam" id="TIGR01584">
    <property type="entry name" value="citF"/>
    <property type="match status" value="1"/>
</dbReference>
<keyword evidence="1 3" id="KW-0808">Transferase</keyword>
<keyword evidence="4" id="KW-1185">Reference proteome</keyword>
<dbReference type="GO" id="GO:0008814">
    <property type="term" value="F:citrate CoA-transferase activity"/>
    <property type="evidence" value="ECO:0007669"/>
    <property type="project" value="UniProtKB-UniRule"/>
</dbReference>
<comment type="catalytic activity">
    <reaction evidence="1">
        <text>citrate + acetyl-CoA = (3S)-citryl-CoA + acetate</text>
        <dbReference type="Rhea" id="RHEA:19405"/>
        <dbReference type="ChEBI" id="CHEBI:16947"/>
        <dbReference type="ChEBI" id="CHEBI:30089"/>
        <dbReference type="ChEBI" id="CHEBI:57288"/>
        <dbReference type="ChEBI" id="CHEBI:57321"/>
        <dbReference type="EC" id="2.8.3.10"/>
    </reaction>
</comment>
<dbReference type="PANTHER" id="PTHR40596:SF1">
    <property type="entry name" value="CITRATE LYASE ALPHA CHAIN"/>
    <property type="match status" value="1"/>
</dbReference>
<dbReference type="GO" id="GO:0009346">
    <property type="term" value="C:ATP-independent citrate lyase complex"/>
    <property type="evidence" value="ECO:0007669"/>
    <property type="project" value="UniProtKB-UniRule"/>
</dbReference>
<dbReference type="GO" id="GO:0005737">
    <property type="term" value="C:cytoplasm"/>
    <property type="evidence" value="ECO:0007669"/>
    <property type="project" value="UniProtKB-SubCell"/>
</dbReference>
<dbReference type="PIRSF" id="PIRSF009451">
    <property type="entry name" value="Citrt_lyas_alpha"/>
    <property type="match status" value="1"/>
</dbReference>
<evidence type="ECO:0000313" key="3">
    <source>
        <dbReference type="EMBL" id="BBB31711.1"/>
    </source>
</evidence>
<name>A0A7R6SXP3_9BACT</name>
<dbReference type="GO" id="GO:0006084">
    <property type="term" value="P:acetyl-CoA metabolic process"/>
    <property type="evidence" value="ECO:0007669"/>
    <property type="project" value="UniProtKB-UniRule"/>
</dbReference>
<dbReference type="Pfam" id="PF04223">
    <property type="entry name" value="CitF"/>
    <property type="match status" value="1"/>
</dbReference>
<dbReference type="Proteomes" id="UP000595564">
    <property type="component" value="Chromosome"/>
</dbReference>
<organism evidence="3 4">
    <name type="scientific">Thermotomaculum hydrothermale</name>
    <dbReference type="NCBI Taxonomy" id="981385"/>
    <lineage>
        <taxon>Bacteria</taxon>
        <taxon>Pseudomonadati</taxon>
        <taxon>Acidobacteriota</taxon>
        <taxon>Holophagae</taxon>
        <taxon>Thermotomaculales</taxon>
        <taxon>Thermotomaculaceae</taxon>
        <taxon>Thermotomaculum</taxon>
    </lineage>
</organism>
<proteinExistence type="predicted"/>
<dbReference type="EC" id="2.8.3.10" evidence="1"/>
<dbReference type="EC" id="4.1.3.6" evidence="1"/>
<sequence length="523" mass="56223">MKFVKNAVGRLIPEEINGKKAIPFMGRGKHKPSGRKVGPPIPSAADYKAGDKLVESIDKVLDKLPLRDGMTISFHHHLRNGDVLVNMVVDKIAERGIKDITLAPSALFPVHEPLIRHIKSGVIANIEGSMNGPIGKLCTAGGFKKTAILRSHGGRYRAIQDGDLHIDVAFIAAPTADAHGNANGLYGPSACGPLGFALADSLYADNVVVVTDNLVDFPCYPWAIQGGNVDYVVKIDSLGDPSKIVSGTTKITTVPDRLKIASWAAQLVRDAGLLDEPNFSFQAGAGGMSLAFVKYLGEHMREKNCVAAFARGGSTGLLVELLKEGLVKFILDGQSFDLEGVKSLAENPNHIDTNPFVSYCYHTKGCFASMVKVAVLGATEIDLNFNVNVNTHSDGWLLHGIGGFQDTTDSYMTIITAPLVRKTNPIVVDSVYTVTAPGEAIDVLVTEYGIAINPNRQDLIDRLKNSTLPIVPIEQLREKALEIVGGKVPPKPETTDRVVAAIEWRDGTVIDVVRQLVVDGDEV</sequence>
<dbReference type="InterPro" id="IPR006472">
    <property type="entry name" value="Citrate_lyase_asu"/>
</dbReference>
<dbReference type="InterPro" id="IPR037171">
    <property type="entry name" value="NagB/RpiA_transferase-like"/>
</dbReference>
<dbReference type="PANTHER" id="PTHR40596">
    <property type="entry name" value="CITRATE LYASE ALPHA CHAIN"/>
    <property type="match status" value="1"/>
</dbReference>
<dbReference type="AlphaFoldDB" id="A0A7R6SXP3"/>
<reference evidence="3 4" key="1">
    <citation type="journal article" date="2012" name="Extremophiles">
        <title>Thermotomaculum hydrothermale gen. nov., sp. nov., a novel heterotrophic thermophile within the phylum Acidobacteria from a deep-sea hydrothermal vent chimney in the Southern Okinawa Trough.</title>
        <authorList>
            <person name="Izumi H."/>
            <person name="Nunoura T."/>
            <person name="Miyazaki M."/>
            <person name="Mino S."/>
            <person name="Toki T."/>
            <person name="Takai K."/>
            <person name="Sako Y."/>
            <person name="Sawabe T."/>
            <person name="Nakagawa S."/>
        </authorList>
    </citation>
    <scope>NUCLEOTIDE SEQUENCE [LARGE SCALE GENOMIC DNA]</scope>
    <source>
        <strain evidence="3 4">AC55</strain>
    </source>
</reference>
<evidence type="ECO:0000313" key="4">
    <source>
        <dbReference type="Proteomes" id="UP000595564"/>
    </source>
</evidence>
<dbReference type="GO" id="GO:0008815">
    <property type="term" value="F:citrate (pro-3S)-lyase activity"/>
    <property type="evidence" value="ECO:0007669"/>
    <property type="project" value="UniProtKB-UniRule"/>
</dbReference>
<feature type="region of interest" description="Disordered" evidence="2">
    <location>
        <begin position="23"/>
        <end position="42"/>
    </location>
</feature>
<evidence type="ECO:0000256" key="2">
    <source>
        <dbReference type="SAM" id="MobiDB-lite"/>
    </source>
</evidence>
<protein>
    <recommendedName>
        <fullName evidence="1">Citrate lyase alpha chain</fullName>
        <shortName evidence="1">Citrase alpha chain</shortName>
        <ecNumber evidence="1">2.8.3.10</ecNumber>
        <ecNumber evidence="1">4.1.3.6</ecNumber>
    </recommendedName>
    <alternativeName>
        <fullName evidence="1">Citrate (pro-3S)-lyase alpha chain</fullName>
    </alternativeName>
    <alternativeName>
        <fullName evidence="1">Citrate CoA-transferase subunit</fullName>
    </alternativeName>
</protein>
<dbReference type="Gene3D" id="3.40.1080.10">
    <property type="entry name" value="Glutaconate Coenzyme A-transferase"/>
    <property type="match status" value="2"/>
</dbReference>
<keyword evidence="1 3" id="KW-0456">Lyase</keyword>
<accession>A0A7R6SXP3</accession>
<dbReference type="SUPFAM" id="SSF100950">
    <property type="entry name" value="NagB/RpiA/CoA transferase-like"/>
    <property type="match status" value="2"/>
</dbReference>
<dbReference type="EMBL" id="AP017470">
    <property type="protein sequence ID" value="BBB31711.1"/>
    <property type="molecule type" value="Genomic_DNA"/>
</dbReference>
<comment type="subcellular location">
    <subcellularLocation>
        <location evidence="1">Cytoplasm</location>
    </subcellularLocation>
</comment>
<dbReference type="RefSeq" id="WP_201328043.1">
    <property type="nucleotide sequence ID" value="NZ_AP017470.1"/>
</dbReference>
<evidence type="ECO:0000256" key="1">
    <source>
        <dbReference type="PIRNR" id="PIRNR009451"/>
    </source>
</evidence>
<dbReference type="KEGG" id="thyd:TTHT_0062"/>
<gene>
    <name evidence="3" type="primary">citF</name>
    <name evidence="3" type="ORF">TTHT_0062</name>
</gene>